<keyword evidence="8" id="KW-0819">tRNA processing</keyword>
<dbReference type="Proteomes" id="UP000799439">
    <property type="component" value="Unassembled WGS sequence"/>
</dbReference>
<feature type="repeat" description="WD" evidence="11">
    <location>
        <begin position="196"/>
        <end position="243"/>
    </location>
</feature>
<comment type="caution">
    <text evidence="13">The sequence shown here is derived from an EMBL/GenBank/DDBJ whole genome shotgun (WGS) entry which is preliminary data.</text>
</comment>
<dbReference type="InterPro" id="IPR011047">
    <property type="entry name" value="Quinoprotein_ADH-like_sf"/>
</dbReference>
<evidence type="ECO:0000256" key="6">
    <source>
        <dbReference type="ARBA" id="ARBA00022490"/>
    </source>
</evidence>
<dbReference type="AlphaFoldDB" id="A0A9P4MC74"/>
<evidence type="ECO:0000256" key="12">
    <source>
        <dbReference type="SAM" id="MobiDB-lite"/>
    </source>
</evidence>
<dbReference type="SUPFAM" id="SSF50998">
    <property type="entry name" value="Quinoprotein alcohol dehydrogenase-like"/>
    <property type="match status" value="1"/>
</dbReference>
<evidence type="ECO:0000256" key="9">
    <source>
        <dbReference type="ARBA" id="ARBA00022737"/>
    </source>
</evidence>
<dbReference type="GO" id="GO:0005737">
    <property type="term" value="C:cytoplasm"/>
    <property type="evidence" value="ECO:0007669"/>
    <property type="project" value="UniProtKB-SubCell"/>
</dbReference>
<accession>A0A9P4MC74</accession>
<feature type="repeat" description="WD" evidence="11">
    <location>
        <begin position="391"/>
        <end position="421"/>
    </location>
</feature>
<dbReference type="InterPro" id="IPR037289">
    <property type="entry name" value="Elp2"/>
</dbReference>
<comment type="similarity">
    <text evidence="4">Belongs to the WD repeat ELP2 family.</text>
</comment>
<feature type="repeat" description="WD" evidence="11">
    <location>
        <begin position="657"/>
        <end position="690"/>
    </location>
</feature>
<dbReference type="Gene3D" id="2.130.10.10">
    <property type="entry name" value="YVTN repeat-like/Quinoprotein amine dehydrogenase"/>
    <property type="match status" value="4"/>
</dbReference>
<dbReference type="SMART" id="SM00320">
    <property type="entry name" value="WD40"/>
    <property type="match status" value="12"/>
</dbReference>
<feature type="repeat" description="WD" evidence="11">
    <location>
        <begin position="50"/>
        <end position="94"/>
    </location>
</feature>
<evidence type="ECO:0000256" key="2">
    <source>
        <dbReference type="ARBA" id="ARBA00004496"/>
    </source>
</evidence>
<name>A0A9P4MC74_9PEZI</name>
<reference evidence="13" key="1">
    <citation type="journal article" date="2020" name="Stud. Mycol.">
        <title>101 Dothideomycetes genomes: a test case for predicting lifestyles and emergence of pathogens.</title>
        <authorList>
            <person name="Haridas S."/>
            <person name="Albert R."/>
            <person name="Binder M."/>
            <person name="Bloem J."/>
            <person name="Labutti K."/>
            <person name="Salamov A."/>
            <person name="Andreopoulos B."/>
            <person name="Baker S."/>
            <person name="Barry K."/>
            <person name="Bills G."/>
            <person name="Bluhm B."/>
            <person name="Cannon C."/>
            <person name="Castanera R."/>
            <person name="Culley D."/>
            <person name="Daum C."/>
            <person name="Ezra D."/>
            <person name="Gonzalez J."/>
            <person name="Henrissat B."/>
            <person name="Kuo A."/>
            <person name="Liang C."/>
            <person name="Lipzen A."/>
            <person name="Lutzoni F."/>
            <person name="Magnuson J."/>
            <person name="Mondo S."/>
            <person name="Nolan M."/>
            <person name="Ohm R."/>
            <person name="Pangilinan J."/>
            <person name="Park H.-J."/>
            <person name="Ramirez L."/>
            <person name="Alfaro M."/>
            <person name="Sun H."/>
            <person name="Tritt A."/>
            <person name="Yoshinaga Y."/>
            <person name="Zwiers L.-H."/>
            <person name="Turgeon B."/>
            <person name="Goodwin S."/>
            <person name="Spatafora J."/>
            <person name="Crous P."/>
            <person name="Grigoriev I."/>
        </authorList>
    </citation>
    <scope>NUCLEOTIDE SEQUENCE</scope>
    <source>
        <strain evidence="13">CBS 260.36</strain>
    </source>
</reference>
<evidence type="ECO:0000313" key="13">
    <source>
        <dbReference type="EMBL" id="KAF2147898.1"/>
    </source>
</evidence>
<keyword evidence="14" id="KW-1185">Reference proteome</keyword>
<feature type="region of interest" description="Disordered" evidence="12">
    <location>
        <begin position="511"/>
        <end position="540"/>
    </location>
</feature>
<dbReference type="InterPro" id="IPR020472">
    <property type="entry name" value="WD40_PAC1"/>
</dbReference>
<evidence type="ECO:0000256" key="3">
    <source>
        <dbReference type="ARBA" id="ARBA00005043"/>
    </source>
</evidence>
<feature type="repeat" description="WD" evidence="11">
    <location>
        <begin position="96"/>
        <end position="137"/>
    </location>
</feature>
<dbReference type="PRINTS" id="PR00320">
    <property type="entry name" value="GPROTEINBRPT"/>
</dbReference>
<dbReference type="SUPFAM" id="SSF50978">
    <property type="entry name" value="WD40 repeat-like"/>
    <property type="match status" value="1"/>
</dbReference>
<dbReference type="InterPro" id="IPR036322">
    <property type="entry name" value="WD40_repeat_dom_sf"/>
</dbReference>
<keyword evidence="10" id="KW-0539">Nucleus</keyword>
<gene>
    <name evidence="13" type="ORF">K461DRAFT_248866</name>
</gene>
<evidence type="ECO:0000256" key="8">
    <source>
        <dbReference type="ARBA" id="ARBA00022694"/>
    </source>
</evidence>
<evidence type="ECO:0000256" key="10">
    <source>
        <dbReference type="ARBA" id="ARBA00023242"/>
    </source>
</evidence>
<dbReference type="GO" id="GO:0005634">
    <property type="term" value="C:nucleus"/>
    <property type="evidence" value="ECO:0007669"/>
    <property type="project" value="UniProtKB-SubCell"/>
</dbReference>
<dbReference type="FunFam" id="2.130.10.10:FF:000400">
    <property type="entry name" value="Elongator acetyltransferase complex subunit 2"/>
    <property type="match status" value="1"/>
</dbReference>
<dbReference type="PROSITE" id="PS50294">
    <property type="entry name" value="WD_REPEATS_REGION"/>
    <property type="match status" value="2"/>
</dbReference>
<dbReference type="PANTHER" id="PTHR44111">
    <property type="entry name" value="ELONGATOR COMPLEX PROTEIN 2"/>
    <property type="match status" value="1"/>
</dbReference>
<organism evidence="13 14">
    <name type="scientific">Myriangium duriaei CBS 260.36</name>
    <dbReference type="NCBI Taxonomy" id="1168546"/>
    <lineage>
        <taxon>Eukaryota</taxon>
        <taxon>Fungi</taxon>
        <taxon>Dikarya</taxon>
        <taxon>Ascomycota</taxon>
        <taxon>Pezizomycotina</taxon>
        <taxon>Dothideomycetes</taxon>
        <taxon>Dothideomycetidae</taxon>
        <taxon>Myriangiales</taxon>
        <taxon>Myriangiaceae</taxon>
        <taxon>Myriangium</taxon>
    </lineage>
</organism>
<feature type="compositionally biased region" description="Polar residues" evidence="12">
    <location>
        <begin position="521"/>
        <end position="540"/>
    </location>
</feature>
<comment type="pathway">
    <text evidence="3">tRNA modification; 5-methoxycarbonylmethyl-2-thiouridine-tRNA biosynthesis.</text>
</comment>
<feature type="repeat" description="WD" evidence="11">
    <location>
        <begin position="609"/>
        <end position="650"/>
    </location>
</feature>
<comment type="subcellular location">
    <subcellularLocation>
        <location evidence="2">Cytoplasm</location>
    </subcellularLocation>
    <subcellularLocation>
        <location evidence="1">Nucleus</location>
    </subcellularLocation>
</comment>
<dbReference type="PROSITE" id="PS50082">
    <property type="entry name" value="WD_REPEATS_2"/>
    <property type="match status" value="6"/>
</dbReference>
<evidence type="ECO:0000256" key="5">
    <source>
        <dbReference type="ARBA" id="ARBA00020267"/>
    </source>
</evidence>
<keyword evidence="9" id="KW-0677">Repeat</keyword>
<protein>
    <recommendedName>
        <fullName evidence="5">Elongator complex protein 2</fullName>
    </recommendedName>
</protein>
<dbReference type="Pfam" id="PF00400">
    <property type="entry name" value="WD40"/>
    <property type="match status" value="7"/>
</dbReference>
<dbReference type="GO" id="GO:0033588">
    <property type="term" value="C:elongator holoenzyme complex"/>
    <property type="evidence" value="ECO:0007669"/>
    <property type="project" value="InterPro"/>
</dbReference>
<evidence type="ECO:0000313" key="14">
    <source>
        <dbReference type="Proteomes" id="UP000799439"/>
    </source>
</evidence>
<evidence type="ECO:0000256" key="7">
    <source>
        <dbReference type="ARBA" id="ARBA00022574"/>
    </source>
</evidence>
<dbReference type="OrthoDB" id="27911at2759"/>
<dbReference type="InterPro" id="IPR015943">
    <property type="entry name" value="WD40/YVTN_repeat-like_dom_sf"/>
</dbReference>
<evidence type="ECO:0000256" key="11">
    <source>
        <dbReference type="PROSITE-ProRule" id="PRU00221"/>
    </source>
</evidence>
<sequence>MLQFNQRHIAVGGNRYPAAADWQDGLFVFGSGKNVALWEPAATAGVKSLLRGHTDTVSAVKIISRHRRPPVIVSGSADKTVRLWALREDRFVEVFQSQHDGAVNTIAVLPEGDTFVTGAADATMKIWKLDEASSDSSVSISASLIQTIPLKPRFLPLATAVAALDDGSVVLVVAGTMTSIQMYHGNGSNFKLAATLTGHEGWIRSLDFVRESTTEGSDVLLASASQDKYIRLWRLHRGQQLPTASTASQDPSLGALGRSLSNKPHFIGEDESLHSVTFEALLIGHEDWIYTAQWKRAHGSDAGPELLTTSADNSVSIWRREVDSGFWICQTRLGEISSQKGSTTATGSAGGFWIGLWSPSGDKIASLGRTGSWRLWVFSSSSTSWEQQIGISGHIKEVKSLAWSADGSYLLTTGSDQTTRLLAPWRKEAEETWHEIARPQIHGYDLNCVDSLGTTQFISGADEKLLRVFNKPRSTAVLLGNLSGDQDSAFEDLPEIADIPVLGLSNKAMTADENEEKEGTTKSTPEAQQDSASKQASIETNHPPFEDLLSRYTLWPEHEKLYGHGYEISTVAASDDGKLVATACRASSIDHAVIRLYETKNWREIKPTLSSHSLTVTSLAFSPSNDRLLSVGRDRQWTVFERKSPDSITFEIQSNNPKGHSRMILDCTWAPLESSDVFATAGRDKSVKIWAKEDSTSGYNCKLTIPMSAAVTAVAFAKKSIGQGEVLLVSGSEEGEVLVARVNLSNWTVSRQTSLEVGQRPASAITSLRWRPQAADGQKDMLAVASEDHSVRLYDIVDETA</sequence>
<keyword evidence="7 11" id="KW-0853">WD repeat</keyword>
<dbReference type="EMBL" id="ML996095">
    <property type="protein sequence ID" value="KAF2147898.1"/>
    <property type="molecule type" value="Genomic_DNA"/>
</dbReference>
<evidence type="ECO:0000256" key="4">
    <source>
        <dbReference type="ARBA" id="ARBA00005881"/>
    </source>
</evidence>
<dbReference type="GO" id="GO:0002098">
    <property type="term" value="P:tRNA wobble uridine modification"/>
    <property type="evidence" value="ECO:0007669"/>
    <property type="project" value="InterPro"/>
</dbReference>
<dbReference type="PANTHER" id="PTHR44111:SF1">
    <property type="entry name" value="ELONGATOR COMPLEX PROTEIN 2"/>
    <property type="match status" value="1"/>
</dbReference>
<proteinExistence type="inferred from homology"/>
<keyword evidence="6" id="KW-0963">Cytoplasm</keyword>
<evidence type="ECO:0000256" key="1">
    <source>
        <dbReference type="ARBA" id="ARBA00004123"/>
    </source>
</evidence>
<dbReference type="InterPro" id="IPR001680">
    <property type="entry name" value="WD40_rpt"/>
</dbReference>